<dbReference type="Proteomes" id="UP000694888">
    <property type="component" value="Unplaced"/>
</dbReference>
<keyword evidence="3 5" id="KW-1133">Transmembrane helix</keyword>
<dbReference type="GeneID" id="101850536"/>
<evidence type="ECO:0000259" key="6">
    <source>
        <dbReference type="PROSITE" id="PS50262"/>
    </source>
</evidence>
<evidence type="ECO:0000256" key="1">
    <source>
        <dbReference type="ARBA" id="ARBA00004370"/>
    </source>
</evidence>
<accession>A0ABM0KBF4</accession>
<feature type="transmembrane region" description="Helical" evidence="5">
    <location>
        <begin position="104"/>
        <end position="122"/>
    </location>
</feature>
<dbReference type="PANTHER" id="PTHR46641">
    <property type="entry name" value="FMRFAMIDE RECEPTOR-RELATED"/>
    <property type="match status" value="1"/>
</dbReference>
<dbReference type="InterPro" id="IPR017452">
    <property type="entry name" value="GPCR_Rhodpsn_7TM"/>
</dbReference>
<evidence type="ECO:0000313" key="7">
    <source>
        <dbReference type="Proteomes" id="UP000694888"/>
    </source>
</evidence>
<dbReference type="SUPFAM" id="SSF81321">
    <property type="entry name" value="Family A G protein-coupled receptor-like"/>
    <property type="match status" value="1"/>
</dbReference>
<keyword evidence="7" id="KW-1185">Reference proteome</keyword>
<dbReference type="Gene3D" id="1.20.1070.10">
    <property type="entry name" value="Rhodopsin 7-helix transmembrane proteins"/>
    <property type="match status" value="1"/>
</dbReference>
<sequence>MSNSSNHQISFEQPNSSHGIYFIRHIVNFLSLAVAMAGVAGNVINIVVFTCQGFKSSINIAFLALSVSDLVTLVVLIFYIFVAWFEDTTSLPILPRHTWHLVGWLLYALAFNNCSIAVYISVERCLSVALPLKVKAIITRKVTVFSVVLIGSASAVIVLPALTAFELKRMTSDDNATDVAIIVLDNFTHRTVTYFAHFVLQ</sequence>
<dbReference type="Pfam" id="PF10328">
    <property type="entry name" value="7TM_GPCR_Srx"/>
    <property type="match status" value="1"/>
</dbReference>
<organism evidence="7 8">
    <name type="scientific">Aplysia californica</name>
    <name type="common">California sea hare</name>
    <dbReference type="NCBI Taxonomy" id="6500"/>
    <lineage>
        <taxon>Eukaryota</taxon>
        <taxon>Metazoa</taxon>
        <taxon>Spiralia</taxon>
        <taxon>Lophotrochozoa</taxon>
        <taxon>Mollusca</taxon>
        <taxon>Gastropoda</taxon>
        <taxon>Heterobranchia</taxon>
        <taxon>Euthyneura</taxon>
        <taxon>Tectipleura</taxon>
        <taxon>Aplysiida</taxon>
        <taxon>Aplysioidea</taxon>
        <taxon>Aplysiidae</taxon>
        <taxon>Aplysia</taxon>
    </lineage>
</organism>
<feature type="transmembrane region" description="Helical" evidence="5">
    <location>
        <begin position="26"/>
        <end position="48"/>
    </location>
</feature>
<gene>
    <name evidence="8" type="primary">LOC101850536</name>
</gene>
<evidence type="ECO:0000256" key="3">
    <source>
        <dbReference type="ARBA" id="ARBA00022989"/>
    </source>
</evidence>
<feature type="transmembrane region" description="Helical" evidence="5">
    <location>
        <begin position="142"/>
        <end position="165"/>
    </location>
</feature>
<dbReference type="InterPro" id="IPR019430">
    <property type="entry name" value="7TM_GPCR_serpentine_rcpt_Srx"/>
</dbReference>
<feature type="non-terminal residue" evidence="8">
    <location>
        <position position="201"/>
    </location>
</feature>
<name>A0ABM0KBF4_APLCA</name>
<dbReference type="RefSeq" id="XP_005113541.1">
    <property type="nucleotide sequence ID" value="XM_005113484.1"/>
</dbReference>
<keyword evidence="4 5" id="KW-0472">Membrane</keyword>
<evidence type="ECO:0000256" key="2">
    <source>
        <dbReference type="ARBA" id="ARBA00022692"/>
    </source>
</evidence>
<evidence type="ECO:0000256" key="4">
    <source>
        <dbReference type="ARBA" id="ARBA00023136"/>
    </source>
</evidence>
<feature type="domain" description="G-protein coupled receptors family 1 profile" evidence="6">
    <location>
        <begin position="41"/>
        <end position="201"/>
    </location>
</feature>
<reference evidence="8" key="1">
    <citation type="submission" date="2025-08" db="UniProtKB">
        <authorList>
            <consortium name="RefSeq"/>
        </authorList>
    </citation>
    <scope>IDENTIFICATION</scope>
</reference>
<dbReference type="PROSITE" id="PS50262">
    <property type="entry name" value="G_PROTEIN_RECEP_F1_2"/>
    <property type="match status" value="1"/>
</dbReference>
<feature type="transmembrane region" description="Helical" evidence="5">
    <location>
        <begin position="60"/>
        <end position="84"/>
    </location>
</feature>
<proteinExistence type="predicted"/>
<protein>
    <submittedName>
        <fullName evidence="8">Uncharacterized protein LOC101850536</fullName>
    </submittedName>
</protein>
<dbReference type="PANTHER" id="PTHR46641:SF2">
    <property type="entry name" value="FMRFAMIDE RECEPTOR"/>
    <property type="match status" value="1"/>
</dbReference>
<comment type="subcellular location">
    <subcellularLocation>
        <location evidence="1">Membrane</location>
    </subcellularLocation>
</comment>
<evidence type="ECO:0000313" key="8">
    <source>
        <dbReference type="RefSeq" id="XP_005113541.1"/>
    </source>
</evidence>
<evidence type="ECO:0000256" key="5">
    <source>
        <dbReference type="SAM" id="Phobius"/>
    </source>
</evidence>
<dbReference type="InterPro" id="IPR052954">
    <property type="entry name" value="GPCR-Ligand_Int"/>
</dbReference>
<keyword evidence="2 5" id="KW-0812">Transmembrane</keyword>